<keyword evidence="1" id="KW-0677">Repeat</keyword>
<dbReference type="WBParaSite" id="NBR_0000730001-mRNA-1">
    <property type="protein sequence ID" value="NBR_0000730001-mRNA-1"/>
    <property type="gene ID" value="NBR_0000730001"/>
</dbReference>
<reference evidence="7" key="1">
    <citation type="submission" date="2016-04" db="UniProtKB">
        <authorList>
            <consortium name="WormBaseParasite"/>
        </authorList>
    </citation>
    <scope>IDENTIFICATION</scope>
</reference>
<accession>A0A158QXS2</accession>
<dbReference type="STRING" id="27835.A0A158QXS2"/>
<dbReference type="InterPro" id="IPR002110">
    <property type="entry name" value="Ankyrin_rpt"/>
</dbReference>
<dbReference type="EMBL" id="UYSL01019877">
    <property type="protein sequence ID" value="VDL70890.1"/>
    <property type="molecule type" value="Genomic_DNA"/>
</dbReference>
<gene>
    <name evidence="5" type="ORF">NBR_LOCUS7301</name>
</gene>
<dbReference type="Proteomes" id="UP000271162">
    <property type="component" value="Unassembled WGS sequence"/>
</dbReference>
<dbReference type="OMA" id="SCRTICS"/>
<evidence type="ECO:0000256" key="3">
    <source>
        <dbReference type="PROSITE-ProRule" id="PRU00023"/>
    </source>
</evidence>
<organism evidence="7">
    <name type="scientific">Nippostrongylus brasiliensis</name>
    <name type="common">Rat hookworm</name>
    <dbReference type="NCBI Taxonomy" id="27835"/>
    <lineage>
        <taxon>Eukaryota</taxon>
        <taxon>Metazoa</taxon>
        <taxon>Ecdysozoa</taxon>
        <taxon>Nematoda</taxon>
        <taxon>Chromadorea</taxon>
        <taxon>Rhabditida</taxon>
        <taxon>Rhabditina</taxon>
        <taxon>Rhabditomorpha</taxon>
        <taxon>Strongyloidea</taxon>
        <taxon>Heligmosomidae</taxon>
        <taxon>Nippostrongylus</taxon>
    </lineage>
</organism>
<evidence type="ECO:0000256" key="2">
    <source>
        <dbReference type="ARBA" id="ARBA00023043"/>
    </source>
</evidence>
<dbReference type="PROSITE" id="PS50088">
    <property type="entry name" value="ANK_REPEAT"/>
    <property type="match status" value="2"/>
</dbReference>
<dbReference type="PANTHER" id="PTHR24198:SF165">
    <property type="entry name" value="ANKYRIN REPEAT-CONTAINING PROTEIN-RELATED"/>
    <property type="match status" value="1"/>
</dbReference>
<reference evidence="5 6" key="2">
    <citation type="submission" date="2018-11" db="EMBL/GenBank/DDBJ databases">
        <authorList>
            <consortium name="Pathogen Informatics"/>
        </authorList>
    </citation>
    <scope>NUCLEOTIDE SEQUENCE [LARGE SCALE GENOMIC DNA]</scope>
</reference>
<protein>
    <submittedName>
        <fullName evidence="7">ANK_REP_REGION domain-containing protein</fullName>
    </submittedName>
</protein>
<dbReference type="AlphaFoldDB" id="A0A158QXS2"/>
<evidence type="ECO:0000313" key="7">
    <source>
        <dbReference type="WBParaSite" id="NBR_0000730001-mRNA-1"/>
    </source>
</evidence>
<sequence length="302" mass="33363">MQRPEIGADAARPGTVAAMSVRDRVVDDAQADRTTVRSVSSANMSTISVGFGEKYRCLPCGYGRPMVIVSRPTQTGPVTPLTTVGNENSIKCTKNPREPRRTSNPECSTKGPNSDQLAWIRACRKGDIQACKTLLYADPDILHYVAPLHLDYSAVHIATLGRHYELMRLLKSRGANFNAQTKSGYTPLHLAAQNQNRDMVRTLISEFGVDTRILDLHGYRYEYYADWLDYPEYDDLSCRTICSGGNMAGSSRQPSIGSQESLASSKNSFSRHGSIRETVRGLLHIPTRTRISRSPSPNPIAV</sequence>
<name>A0A158QXS2_NIPBR</name>
<dbReference type="Gene3D" id="1.25.40.20">
    <property type="entry name" value="Ankyrin repeat-containing domain"/>
    <property type="match status" value="1"/>
</dbReference>
<dbReference type="SUPFAM" id="SSF48403">
    <property type="entry name" value="Ankyrin repeat"/>
    <property type="match status" value="1"/>
</dbReference>
<keyword evidence="6" id="KW-1185">Reference proteome</keyword>
<dbReference type="InterPro" id="IPR036770">
    <property type="entry name" value="Ankyrin_rpt-contain_sf"/>
</dbReference>
<keyword evidence="2 3" id="KW-0040">ANK repeat</keyword>
<evidence type="ECO:0000256" key="1">
    <source>
        <dbReference type="ARBA" id="ARBA00022737"/>
    </source>
</evidence>
<feature type="repeat" description="ANK" evidence="3">
    <location>
        <begin position="183"/>
        <end position="216"/>
    </location>
</feature>
<feature type="region of interest" description="Disordered" evidence="4">
    <location>
        <begin position="86"/>
        <end position="114"/>
    </location>
</feature>
<dbReference type="Pfam" id="PF12796">
    <property type="entry name" value="Ank_2"/>
    <property type="match status" value="1"/>
</dbReference>
<dbReference type="SMART" id="SM00248">
    <property type="entry name" value="ANK"/>
    <property type="match status" value="3"/>
</dbReference>
<dbReference type="PANTHER" id="PTHR24198">
    <property type="entry name" value="ANKYRIN REPEAT AND PROTEIN KINASE DOMAIN-CONTAINING PROTEIN"/>
    <property type="match status" value="1"/>
</dbReference>
<feature type="repeat" description="ANK" evidence="3">
    <location>
        <begin position="150"/>
        <end position="182"/>
    </location>
</feature>
<feature type="region of interest" description="Disordered" evidence="4">
    <location>
        <begin position="248"/>
        <end position="271"/>
    </location>
</feature>
<evidence type="ECO:0000313" key="6">
    <source>
        <dbReference type="Proteomes" id="UP000271162"/>
    </source>
</evidence>
<dbReference type="PROSITE" id="PS50297">
    <property type="entry name" value="ANK_REP_REGION"/>
    <property type="match status" value="1"/>
</dbReference>
<evidence type="ECO:0000313" key="5">
    <source>
        <dbReference type="EMBL" id="VDL70890.1"/>
    </source>
</evidence>
<evidence type="ECO:0000256" key="4">
    <source>
        <dbReference type="SAM" id="MobiDB-lite"/>
    </source>
</evidence>
<feature type="compositionally biased region" description="Polar residues" evidence="4">
    <location>
        <begin position="104"/>
        <end position="114"/>
    </location>
</feature>
<proteinExistence type="predicted"/>